<organism evidence="8 9">
    <name type="scientific">Rhodopseudomonas palustris</name>
    <dbReference type="NCBI Taxonomy" id="1076"/>
    <lineage>
        <taxon>Bacteria</taxon>
        <taxon>Pseudomonadati</taxon>
        <taxon>Pseudomonadota</taxon>
        <taxon>Alphaproteobacteria</taxon>
        <taxon>Hyphomicrobiales</taxon>
        <taxon>Nitrobacteraceae</taxon>
        <taxon>Rhodopseudomonas</taxon>
    </lineage>
</organism>
<evidence type="ECO:0000256" key="2">
    <source>
        <dbReference type="ARBA" id="ARBA00022801"/>
    </source>
</evidence>
<dbReference type="Pfam" id="PF00580">
    <property type="entry name" value="UvrD-helicase"/>
    <property type="match status" value="1"/>
</dbReference>
<comment type="caution">
    <text evidence="8">The sequence shown here is derived from an EMBL/GenBank/DDBJ whole genome shotgun (WGS) entry which is preliminary data.</text>
</comment>
<dbReference type="Proteomes" id="UP000782519">
    <property type="component" value="Unassembled WGS sequence"/>
</dbReference>
<dbReference type="PROSITE" id="PS51198">
    <property type="entry name" value="UVRD_HELICASE_ATP_BIND"/>
    <property type="match status" value="1"/>
</dbReference>
<evidence type="ECO:0000256" key="3">
    <source>
        <dbReference type="ARBA" id="ARBA00022806"/>
    </source>
</evidence>
<reference evidence="8" key="1">
    <citation type="submission" date="2020-07" db="EMBL/GenBank/DDBJ databases">
        <title>Huge and variable diversity of episymbiotic CPR bacteria and DPANN archaea in groundwater ecosystems.</title>
        <authorList>
            <person name="He C.Y."/>
            <person name="Keren R."/>
            <person name="Whittaker M."/>
            <person name="Farag I.F."/>
            <person name="Doudna J."/>
            <person name="Cate J.H.D."/>
            <person name="Banfield J.F."/>
        </authorList>
    </citation>
    <scope>NUCLEOTIDE SEQUENCE</scope>
    <source>
        <strain evidence="8">NC_groundwater_1818_Pr3_B-0.1um_66_35</strain>
    </source>
</reference>
<keyword evidence="3 6" id="KW-0347">Helicase</keyword>
<accession>A0A933S2J1</accession>
<evidence type="ECO:0000313" key="9">
    <source>
        <dbReference type="Proteomes" id="UP000782519"/>
    </source>
</evidence>
<evidence type="ECO:0000256" key="4">
    <source>
        <dbReference type="ARBA" id="ARBA00022840"/>
    </source>
</evidence>
<dbReference type="Gene3D" id="3.40.50.300">
    <property type="entry name" value="P-loop containing nucleotide triphosphate hydrolases"/>
    <property type="match status" value="1"/>
</dbReference>
<keyword evidence="1 6" id="KW-0547">Nucleotide-binding</keyword>
<feature type="binding site" evidence="6">
    <location>
        <begin position="230"/>
        <end position="237"/>
    </location>
    <ligand>
        <name>ATP</name>
        <dbReference type="ChEBI" id="CHEBI:30616"/>
    </ligand>
</feature>
<keyword evidence="2 6" id="KW-0378">Hydrolase</keyword>
<evidence type="ECO:0000313" key="8">
    <source>
        <dbReference type="EMBL" id="MBI5131357.1"/>
    </source>
</evidence>
<dbReference type="PANTHER" id="PTHR11070">
    <property type="entry name" value="UVRD / RECB / PCRA DNA HELICASE FAMILY MEMBER"/>
    <property type="match status" value="1"/>
</dbReference>
<name>A0A933S2J1_RHOPL</name>
<dbReference type="GO" id="GO:0005524">
    <property type="term" value="F:ATP binding"/>
    <property type="evidence" value="ECO:0007669"/>
    <property type="project" value="UniProtKB-UniRule"/>
</dbReference>
<dbReference type="SUPFAM" id="SSF52540">
    <property type="entry name" value="P-loop containing nucleoside triphosphate hydrolases"/>
    <property type="match status" value="1"/>
</dbReference>
<dbReference type="GO" id="GO:0016787">
    <property type="term" value="F:hydrolase activity"/>
    <property type="evidence" value="ECO:0007669"/>
    <property type="project" value="UniProtKB-UniRule"/>
</dbReference>
<dbReference type="GO" id="GO:0003677">
    <property type="term" value="F:DNA binding"/>
    <property type="evidence" value="ECO:0007669"/>
    <property type="project" value="InterPro"/>
</dbReference>
<keyword evidence="4 6" id="KW-0067">ATP-binding</keyword>
<protein>
    <recommendedName>
        <fullName evidence="5">DNA 3'-5' helicase II</fullName>
    </recommendedName>
</protein>
<feature type="domain" description="UvrD-like helicase ATP-binding" evidence="7">
    <location>
        <begin position="209"/>
        <end position="543"/>
    </location>
</feature>
<dbReference type="InterPro" id="IPR014016">
    <property type="entry name" value="UvrD-like_ATP-bd"/>
</dbReference>
<dbReference type="AlphaFoldDB" id="A0A933S2J1"/>
<dbReference type="InterPro" id="IPR027417">
    <property type="entry name" value="P-loop_NTPase"/>
</dbReference>
<evidence type="ECO:0000256" key="5">
    <source>
        <dbReference type="ARBA" id="ARBA00034923"/>
    </source>
</evidence>
<dbReference type="InterPro" id="IPR000212">
    <property type="entry name" value="DNA_helicase_UvrD/REP"/>
</dbReference>
<evidence type="ECO:0000259" key="7">
    <source>
        <dbReference type="PROSITE" id="PS51198"/>
    </source>
</evidence>
<dbReference type="EMBL" id="JACRJB010000052">
    <property type="protein sequence ID" value="MBI5131357.1"/>
    <property type="molecule type" value="Genomic_DNA"/>
</dbReference>
<dbReference type="GO" id="GO:0043138">
    <property type="term" value="F:3'-5' DNA helicase activity"/>
    <property type="evidence" value="ECO:0007669"/>
    <property type="project" value="TreeGrafter"/>
</dbReference>
<proteinExistence type="predicted"/>
<evidence type="ECO:0000256" key="1">
    <source>
        <dbReference type="ARBA" id="ARBA00022741"/>
    </source>
</evidence>
<dbReference type="PANTHER" id="PTHR11070:SF2">
    <property type="entry name" value="ATP-DEPENDENT DNA HELICASE SRS2"/>
    <property type="match status" value="1"/>
</dbReference>
<evidence type="ECO:0000256" key="6">
    <source>
        <dbReference type="PROSITE-ProRule" id="PRU00560"/>
    </source>
</evidence>
<dbReference type="GO" id="GO:0000725">
    <property type="term" value="P:recombinational repair"/>
    <property type="evidence" value="ECO:0007669"/>
    <property type="project" value="TreeGrafter"/>
</dbReference>
<sequence length="739" mass="82231">MSVEFLVVDGCALGILDAALIDESWFDNFNIPQNTEGLRRVRLGSVVYLLSASASLESGVVVVKAGSKGIFKSVAKPRAAFERIMRVGLRQFDRNIAVPVAWQPYHEGSLLSVYAESFNRKMPHRIYFDQAAAGSGNLYAFAVTETPEPLDRVAIDLAGYRAAVDGLLEALLEEAKPLSAVGNFGILLSAPLGFELTGSGTLQEWYDRKLSDEQLRFVDQPHDRPVRLRGAAGTGKTQAMAVKCLRDLYADADAGGDKTFAFLTHSAALAHEVVRGMFFALDQSARWTDLKTAAGRPKLWVGTLYEFAQEQLSYEKKGLKPLSLDGRDGRELQRLLIEDAIEEVSRNPRTALGVLRECPEFADRMNDKDQRVPFVEELMNEFACSLDAENVRKGTPAADKYINGSREGWQMLLPSSEDRRAVLEIYESYQASLRKERLLSMDQMIADFGRYLTTHEWNQLRDMRGFDLIFVDEYHYFTRVEAMILQNMFATRAERVGRWPLIMAYDLKQSTNDAALGGGLERFRNPGVGESVPVDLKQVHRSTPQIAAFLSDLDASFPAIDLEGEFVTYAGNSRKADGDFPVAFEISTNVKLIDAVLDRALSVARTLAGGGSQVAVLCINDELFDDFCKAGRTKDKIVPVRTREDLRELRYARSRCVFSMPEYVAGLQFDTVFLIHLDQVDLTGEYLSQGARRRYVSRVYLGASRAARQLLIASSSERGGLSEILRGPIASGSLKESSF</sequence>
<gene>
    <name evidence="8" type="ORF">HZA66_18120</name>
</gene>